<name>A0ABQ8GEV0_9PEZI</name>
<proteinExistence type="predicted"/>
<protein>
    <submittedName>
        <fullName evidence="2">Uncharacterized protein</fullName>
    </submittedName>
</protein>
<feature type="region of interest" description="Disordered" evidence="1">
    <location>
        <begin position="200"/>
        <end position="239"/>
    </location>
</feature>
<gene>
    <name evidence="2" type="ORF">B0J12DRAFT_659537</name>
</gene>
<feature type="region of interest" description="Disordered" evidence="1">
    <location>
        <begin position="1"/>
        <end position="39"/>
    </location>
</feature>
<evidence type="ECO:0000256" key="1">
    <source>
        <dbReference type="SAM" id="MobiDB-lite"/>
    </source>
</evidence>
<sequence>MPRGTRRRPGEGDEKRSHARKETGESVQSADDDVRATTESQDLRYAARALEEKSAADDAFFAQFEETVQADESELLKIIQTRQQDAINADAAFLDQIRAPFADALRPGLPSSHRGSSSRVQAQPPPSCPVAAAGERVLQASKQLLAAYEGAKGVAEGNDEGLKGAAGRLGDRWPTDVQRLRSLLDVGYRKAQDDVAAVLRGHGGGHGGGKGEVEDDGRGYDNGGAGGARRPGGDADGQEQMDVFFTTGKEREAERERFNVTQALCDGARGVRRLSRSLPPE</sequence>
<comment type="caution">
    <text evidence="2">The sequence shown here is derived from an EMBL/GenBank/DDBJ whole genome shotgun (WGS) entry which is preliminary data.</text>
</comment>
<dbReference type="EMBL" id="JAGTJR010000010">
    <property type="protein sequence ID" value="KAH7053342.1"/>
    <property type="molecule type" value="Genomic_DNA"/>
</dbReference>
<feature type="compositionally biased region" description="Gly residues" evidence="1">
    <location>
        <begin position="220"/>
        <end position="230"/>
    </location>
</feature>
<dbReference type="Proteomes" id="UP000774617">
    <property type="component" value="Unassembled WGS sequence"/>
</dbReference>
<keyword evidence="3" id="KW-1185">Reference proteome</keyword>
<feature type="compositionally biased region" description="Basic and acidic residues" evidence="1">
    <location>
        <begin position="209"/>
        <end position="219"/>
    </location>
</feature>
<evidence type="ECO:0000313" key="3">
    <source>
        <dbReference type="Proteomes" id="UP000774617"/>
    </source>
</evidence>
<accession>A0ABQ8GEV0</accession>
<feature type="region of interest" description="Disordered" evidence="1">
    <location>
        <begin position="105"/>
        <end position="128"/>
    </location>
</feature>
<reference evidence="2 3" key="1">
    <citation type="journal article" date="2021" name="Nat. Commun.">
        <title>Genetic determinants of endophytism in the Arabidopsis root mycobiome.</title>
        <authorList>
            <person name="Mesny F."/>
            <person name="Miyauchi S."/>
            <person name="Thiergart T."/>
            <person name="Pickel B."/>
            <person name="Atanasova L."/>
            <person name="Karlsson M."/>
            <person name="Huettel B."/>
            <person name="Barry K.W."/>
            <person name="Haridas S."/>
            <person name="Chen C."/>
            <person name="Bauer D."/>
            <person name="Andreopoulos W."/>
            <person name="Pangilinan J."/>
            <person name="LaButti K."/>
            <person name="Riley R."/>
            <person name="Lipzen A."/>
            <person name="Clum A."/>
            <person name="Drula E."/>
            <person name="Henrissat B."/>
            <person name="Kohler A."/>
            <person name="Grigoriev I.V."/>
            <person name="Martin F.M."/>
            <person name="Hacquard S."/>
        </authorList>
    </citation>
    <scope>NUCLEOTIDE SEQUENCE [LARGE SCALE GENOMIC DNA]</scope>
    <source>
        <strain evidence="2 3">MPI-SDFR-AT-0080</strain>
    </source>
</reference>
<feature type="compositionally biased region" description="Basic and acidic residues" evidence="1">
    <location>
        <begin position="8"/>
        <end position="24"/>
    </location>
</feature>
<organism evidence="2 3">
    <name type="scientific">Macrophomina phaseolina</name>
    <dbReference type="NCBI Taxonomy" id="35725"/>
    <lineage>
        <taxon>Eukaryota</taxon>
        <taxon>Fungi</taxon>
        <taxon>Dikarya</taxon>
        <taxon>Ascomycota</taxon>
        <taxon>Pezizomycotina</taxon>
        <taxon>Dothideomycetes</taxon>
        <taxon>Dothideomycetes incertae sedis</taxon>
        <taxon>Botryosphaeriales</taxon>
        <taxon>Botryosphaeriaceae</taxon>
        <taxon>Macrophomina</taxon>
    </lineage>
</organism>
<evidence type="ECO:0000313" key="2">
    <source>
        <dbReference type="EMBL" id="KAH7053342.1"/>
    </source>
</evidence>